<organism evidence="2">
    <name type="scientific">hydrothermal vent metagenome</name>
    <dbReference type="NCBI Taxonomy" id="652676"/>
    <lineage>
        <taxon>unclassified sequences</taxon>
        <taxon>metagenomes</taxon>
        <taxon>ecological metagenomes</taxon>
    </lineage>
</organism>
<dbReference type="EMBL" id="FPHM01000287">
    <property type="protein sequence ID" value="SFV71648.1"/>
    <property type="molecule type" value="Genomic_DNA"/>
</dbReference>
<accession>A0A1W1D0L5</accession>
<reference evidence="2" key="1">
    <citation type="submission" date="2016-10" db="EMBL/GenBank/DDBJ databases">
        <authorList>
            <person name="de Groot N.N."/>
        </authorList>
    </citation>
    <scope>NUCLEOTIDE SEQUENCE</scope>
</reference>
<proteinExistence type="predicted"/>
<evidence type="ECO:0000256" key="1">
    <source>
        <dbReference type="SAM" id="Coils"/>
    </source>
</evidence>
<dbReference type="AlphaFoldDB" id="A0A1W1D0L5"/>
<dbReference type="SUPFAM" id="SSF56954">
    <property type="entry name" value="Outer membrane efflux proteins (OEP)"/>
    <property type="match status" value="1"/>
</dbReference>
<evidence type="ECO:0008006" key="3">
    <source>
        <dbReference type="Google" id="ProtNLM"/>
    </source>
</evidence>
<gene>
    <name evidence="2" type="ORF">MNB_SV-13-872</name>
</gene>
<keyword evidence="1" id="KW-0175">Coiled coil</keyword>
<evidence type="ECO:0000313" key="2">
    <source>
        <dbReference type="EMBL" id="SFV71648.1"/>
    </source>
</evidence>
<feature type="coiled-coil region" evidence="1">
    <location>
        <begin position="91"/>
        <end position="118"/>
    </location>
</feature>
<name>A0A1W1D0L5_9ZZZZ</name>
<dbReference type="Gene3D" id="1.20.1600.10">
    <property type="entry name" value="Outer membrane efflux proteins (OEP)"/>
    <property type="match status" value="2"/>
</dbReference>
<protein>
    <recommendedName>
        <fullName evidence="3">Heavy metal RND efflux outer membrane protein, CzcC family</fullName>
    </recommendedName>
</protein>
<sequence>MKYFLLWALLFEFGLASTLDLKHILSLAHKNNSLTKSLEQERLQKQSQRLSDTASKPFELFGSGAVVTPKGASHDYEYAVGLSKTIALNDTQALERSLLALKDEADLLEEDKQVLNFRNGLKNLYHQHCLDYKNYKSFKKNYEDFKKLYAKKQKAYDYQEISKAELMQLEIEKNRLYATLEKIKMTQRISKQTLFGLGQVPHEKKTGLLCNDMYVLKEEVSLKNGHFRLSKEAQDKRHQSTQVALKRHSVALDEIHLSVQYDQEIDIDKYSLGFSLPLNFSSKKSEHARASAMYESSALDFAYEHKMLEKKIQLKSLKSTLRSTAKMITSLKENLKAYEEKLLPLMKRSYDMGETTVIEYLLNRQNYRQLKQELFATQKSYYHTLFSLYALSETKDNS</sequence>
<dbReference type="GO" id="GO:0015562">
    <property type="term" value="F:efflux transmembrane transporter activity"/>
    <property type="evidence" value="ECO:0007669"/>
    <property type="project" value="InterPro"/>
</dbReference>